<sequence length="289" mass="31669">MGPTVFAEQHSVTLCMMINQAFLSMFKLVSSTTANSIRFQGKHYHRLTVAPVITLILAMLPAVSQAMPDIPLLTMTDSGGSQEYSTTLQILLLLSALSFLPALLLVLTSFTRIIVVFSLLRQAIGLQQSPPNPVLIGLALFLTLFIMQPVFTSTWEQAVEPWVAEELTFNEAVTEAAIPFKRFMLEQTHAPALQQMSDISGEPLANNADEMPLSVLVPAFVISELKTAFQIGFMLFIPFLVIDLVVASVLMAMGMMMLSPLVVSLPFKIMLFVLIDGWTLIVGTLAASF</sequence>
<feature type="transmembrane region" description="Helical" evidence="13">
    <location>
        <begin position="132"/>
        <end position="151"/>
    </location>
</feature>
<keyword evidence="5 13" id="KW-1003">Cell membrane</keyword>
<keyword evidence="7 13" id="KW-1005">Bacterial flagellum biogenesis</keyword>
<keyword evidence="9 13" id="KW-1133">Transmembrane helix</keyword>
<dbReference type="PATRIC" id="fig|570277.3.peg.2423"/>
<feature type="transmembrane region" description="Helical" evidence="13">
    <location>
        <begin position="47"/>
        <end position="67"/>
    </location>
</feature>
<keyword evidence="14" id="KW-0966">Cell projection</keyword>
<reference evidence="14 15" key="1">
    <citation type="journal article" date="2016" name="Front. Microbiol.">
        <title>Genomic Insight into the Host-Endosymbiont Relationship of Endozoicomonas montiporae CL-33(T) with its Coral Host.</title>
        <authorList>
            <person name="Ding J.-Y."/>
            <person name="Shiu J.-H."/>
            <person name="Chen W.-M."/>
            <person name="Chiang Y.-R."/>
            <person name="Tang S.-L."/>
        </authorList>
    </citation>
    <scope>NUCLEOTIDE SEQUENCE [LARGE SCALE GENOMIC DNA]</scope>
    <source>
        <strain evidence="14 15">CL-33</strain>
    </source>
</reference>
<name>A0A142BC76_9GAMM</name>
<dbReference type="KEGG" id="emp:EZMO1_2252"/>
<comment type="similarity">
    <text evidence="2 13">Belongs to the FliP/MopC/SpaP family.</text>
</comment>
<dbReference type="PRINTS" id="PR01302">
    <property type="entry name" value="TYPE3IMPPROT"/>
</dbReference>
<dbReference type="InterPro" id="IPR005837">
    <property type="entry name" value="FliP"/>
</dbReference>
<keyword evidence="4 13" id="KW-0813">Transport</keyword>
<evidence type="ECO:0000256" key="3">
    <source>
        <dbReference type="ARBA" id="ARBA00021714"/>
    </source>
</evidence>
<evidence type="ECO:0000256" key="11">
    <source>
        <dbReference type="ARBA" id="ARBA00023143"/>
    </source>
</evidence>
<evidence type="ECO:0000256" key="13">
    <source>
        <dbReference type="RuleBase" id="RU362069"/>
    </source>
</evidence>
<evidence type="ECO:0000256" key="1">
    <source>
        <dbReference type="ARBA" id="ARBA00003663"/>
    </source>
</evidence>
<evidence type="ECO:0000256" key="6">
    <source>
        <dbReference type="ARBA" id="ARBA00022692"/>
    </source>
</evidence>
<dbReference type="GO" id="GO:0009306">
    <property type="term" value="P:protein secretion"/>
    <property type="evidence" value="ECO:0007669"/>
    <property type="project" value="UniProtKB-UniRule"/>
</dbReference>
<keyword evidence="11" id="KW-0975">Bacterial flagellum</keyword>
<dbReference type="PANTHER" id="PTHR30587">
    <property type="entry name" value="FLAGELLAR BIOSYNTHETIC PROTEIN FLIP"/>
    <property type="match status" value="1"/>
</dbReference>
<dbReference type="PROSITE" id="PS01060">
    <property type="entry name" value="FLIP_1"/>
    <property type="match status" value="1"/>
</dbReference>
<dbReference type="Pfam" id="PF00813">
    <property type="entry name" value="FliP"/>
    <property type="match status" value="1"/>
</dbReference>
<dbReference type="Proteomes" id="UP000071065">
    <property type="component" value="Chromosome"/>
</dbReference>
<keyword evidence="10 13" id="KW-0472">Membrane</keyword>
<feature type="transmembrane region" description="Helical" evidence="13">
    <location>
        <begin position="6"/>
        <end position="26"/>
    </location>
</feature>
<evidence type="ECO:0000256" key="10">
    <source>
        <dbReference type="ARBA" id="ARBA00023136"/>
    </source>
</evidence>
<dbReference type="GO" id="GO:0009425">
    <property type="term" value="C:bacterial-type flagellum basal body"/>
    <property type="evidence" value="ECO:0007669"/>
    <property type="project" value="UniProtKB-SubCell"/>
</dbReference>
<feature type="transmembrane region" description="Helical" evidence="13">
    <location>
        <begin position="231"/>
        <end position="253"/>
    </location>
</feature>
<keyword evidence="8 13" id="KW-0653">Protein transport</keyword>
<evidence type="ECO:0000256" key="9">
    <source>
        <dbReference type="ARBA" id="ARBA00022989"/>
    </source>
</evidence>
<evidence type="ECO:0000256" key="7">
    <source>
        <dbReference type="ARBA" id="ARBA00022795"/>
    </source>
</evidence>
<comment type="function">
    <text evidence="1 13">Plays a role in the flagellum-specific transport system.</text>
</comment>
<proteinExistence type="inferred from homology"/>
<dbReference type="NCBIfam" id="TIGR01103">
    <property type="entry name" value="fliP"/>
    <property type="match status" value="1"/>
</dbReference>
<keyword evidence="14" id="KW-0282">Flagellum</keyword>
<gene>
    <name evidence="13 14" type="primary">fliP</name>
    <name evidence="14" type="ORF">EZMO1_2252</name>
</gene>
<keyword evidence="14" id="KW-0969">Cilium</keyword>
<dbReference type="STRING" id="570277.EZMO1_2252"/>
<dbReference type="PRINTS" id="PR00951">
    <property type="entry name" value="FLGBIOSNFLIP"/>
</dbReference>
<evidence type="ECO:0000256" key="5">
    <source>
        <dbReference type="ARBA" id="ARBA00022475"/>
    </source>
</evidence>
<evidence type="ECO:0000313" key="15">
    <source>
        <dbReference type="Proteomes" id="UP000071065"/>
    </source>
</evidence>
<dbReference type="GO" id="GO:0005886">
    <property type="term" value="C:plasma membrane"/>
    <property type="evidence" value="ECO:0007669"/>
    <property type="project" value="UniProtKB-SubCell"/>
</dbReference>
<evidence type="ECO:0000256" key="4">
    <source>
        <dbReference type="ARBA" id="ARBA00022448"/>
    </source>
</evidence>
<evidence type="ECO:0000256" key="2">
    <source>
        <dbReference type="ARBA" id="ARBA00006257"/>
    </source>
</evidence>
<dbReference type="EMBL" id="CP013251">
    <property type="protein sequence ID" value="AMO56352.1"/>
    <property type="molecule type" value="Genomic_DNA"/>
</dbReference>
<comment type="subcellular location">
    <subcellularLocation>
        <location evidence="13">Cell membrane</location>
        <topology evidence="13">Multi-pass membrane protein</topology>
    </subcellularLocation>
    <subcellularLocation>
        <location evidence="13">Bacterial flagellum basal body</location>
    </subcellularLocation>
</comment>
<keyword evidence="12 13" id="KW-1006">Bacterial flagellum protein export</keyword>
<dbReference type="NCBIfam" id="NF009438">
    <property type="entry name" value="PRK12797.1"/>
    <property type="match status" value="1"/>
</dbReference>
<dbReference type="PROSITE" id="PS01061">
    <property type="entry name" value="FLIP_2"/>
    <property type="match status" value="1"/>
</dbReference>
<accession>A0A142BC76</accession>
<dbReference type="InterPro" id="IPR005838">
    <property type="entry name" value="T3SS_IM_P"/>
</dbReference>
<evidence type="ECO:0000313" key="14">
    <source>
        <dbReference type="EMBL" id="AMO56352.1"/>
    </source>
</evidence>
<feature type="transmembrane region" description="Helical" evidence="13">
    <location>
        <begin position="87"/>
        <end position="120"/>
    </location>
</feature>
<organism evidence="14 15">
    <name type="scientific">Endozoicomonas montiporae CL-33</name>
    <dbReference type="NCBI Taxonomy" id="570277"/>
    <lineage>
        <taxon>Bacteria</taxon>
        <taxon>Pseudomonadati</taxon>
        <taxon>Pseudomonadota</taxon>
        <taxon>Gammaproteobacteria</taxon>
        <taxon>Oceanospirillales</taxon>
        <taxon>Endozoicomonadaceae</taxon>
        <taxon>Endozoicomonas</taxon>
    </lineage>
</organism>
<feature type="transmembrane region" description="Helical" evidence="13">
    <location>
        <begin position="265"/>
        <end position="287"/>
    </location>
</feature>
<evidence type="ECO:0000256" key="8">
    <source>
        <dbReference type="ARBA" id="ARBA00022927"/>
    </source>
</evidence>
<evidence type="ECO:0000256" key="12">
    <source>
        <dbReference type="ARBA" id="ARBA00023225"/>
    </source>
</evidence>
<keyword evidence="6 13" id="KW-0812">Transmembrane</keyword>
<protein>
    <recommendedName>
        <fullName evidence="3 13">Flagellar biosynthetic protein FliP</fullName>
    </recommendedName>
</protein>
<dbReference type="GO" id="GO:0044781">
    <property type="term" value="P:bacterial-type flagellum organization"/>
    <property type="evidence" value="ECO:0007669"/>
    <property type="project" value="UniProtKB-UniRule"/>
</dbReference>
<dbReference type="AlphaFoldDB" id="A0A142BC76"/>
<dbReference type="PANTHER" id="PTHR30587:SF0">
    <property type="entry name" value="FLAGELLAR BIOSYNTHETIC PROTEIN FLIP"/>
    <property type="match status" value="1"/>
</dbReference>